<feature type="compositionally biased region" description="Basic and acidic residues" evidence="2">
    <location>
        <begin position="24"/>
        <end position="42"/>
    </location>
</feature>
<feature type="region of interest" description="Disordered" evidence="2">
    <location>
        <begin position="372"/>
        <end position="393"/>
    </location>
</feature>
<dbReference type="GO" id="GO:0008270">
    <property type="term" value="F:zinc ion binding"/>
    <property type="evidence" value="ECO:0007669"/>
    <property type="project" value="UniProtKB-KW"/>
</dbReference>
<feature type="compositionally biased region" description="Basic and acidic residues" evidence="2">
    <location>
        <begin position="321"/>
        <end position="336"/>
    </location>
</feature>
<feature type="region of interest" description="Disordered" evidence="2">
    <location>
        <begin position="108"/>
        <end position="287"/>
    </location>
</feature>
<evidence type="ECO:0000256" key="2">
    <source>
        <dbReference type="SAM" id="MobiDB-lite"/>
    </source>
</evidence>
<organism evidence="4 5">
    <name type="scientific">Aspergillus heteromorphus CBS 117.55</name>
    <dbReference type="NCBI Taxonomy" id="1448321"/>
    <lineage>
        <taxon>Eukaryota</taxon>
        <taxon>Fungi</taxon>
        <taxon>Dikarya</taxon>
        <taxon>Ascomycota</taxon>
        <taxon>Pezizomycotina</taxon>
        <taxon>Eurotiomycetes</taxon>
        <taxon>Eurotiomycetidae</taxon>
        <taxon>Eurotiales</taxon>
        <taxon>Aspergillaceae</taxon>
        <taxon>Aspergillus</taxon>
        <taxon>Aspergillus subgen. Circumdati</taxon>
    </lineage>
</organism>
<keyword evidence="1" id="KW-0479">Metal-binding</keyword>
<dbReference type="RefSeq" id="XP_025397287.1">
    <property type="nucleotide sequence ID" value="XM_025548217.1"/>
</dbReference>
<feature type="region of interest" description="Disordered" evidence="2">
    <location>
        <begin position="432"/>
        <end position="456"/>
    </location>
</feature>
<feature type="compositionally biased region" description="Low complexity" evidence="2">
    <location>
        <begin position="120"/>
        <end position="134"/>
    </location>
</feature>
<reference evidence="4 5" key="1">
    <citation type="submission" date="2016-12" db="EMBL/GenBank/DDBJ databases">
        <title>The genomes of Aspergillus section Nigri reveals drivers in fungal speciation.</title>
        <authorList>
            <consortium name="DOE Joint Genome Institute"/>
            <person name="Vesth T.C."/>
            <person name="Nybo J."/>
            <person name="Theobald S."/>
            <person name="Brandl J."/>
            <person name="Frisvad J.C."/>
            <person name="Nielsen K.F."/>
            <person name="Lyhne E.K."/>
            <person name="Kogle M.E."/>
            <person name="Kuo A."/>
            <person name="Riley R."/>
            <person name="Clum A."/>
            <person name="Nolan M."/>
            <person name="Lipzen A."/>
            <person name="Salamov A."/>
            <person name="Henrissat B."/>
            <person name="Wiebenga A."/>
            <person name="De Vries R.P."/>
            <person name="Grigoriev I.V."/>
            <person name="Mortensen U.H."/>
            <person name="Andersen M.R."/>
            <person name="Baker S.E."/>
        </authorList>
    </citation>
    <scope>NUCLEOTIDE SEQUENCE [LARGE SCALE GENOMIC DNA]</scope>
    <source>
        <strain evidence="4 5">CBS 117.55</strain>
    </source>
</reference>
<dbReference type="EMBL" id="MSFL01000022">
    <property type="protein sequence ID" value="PWY75162.1"/>
    <property type="molecule type" value="Genomic_DNA"/>
</dbReference>
<dbReference type="Proteomes" id="UP000247233">
    <property type="component" value="Unassembled WGS sequence"/>
</dbReference>
<dbReference type="STRING" id="1448321.A0A317VQJ6"/>
<dbReference type="PROSITE" id="PS50089">
    <property type="entry name" value="ZF_RING_2"/>
    <property type="match status" value="1"/>
</dbReference>
<feature type="region of interest" description="Disordered" evidence="2">
    <location>
        <begin position="24"/>
        <end position="56"/>
    </location>
</feature>
<dbReference type="GeneID" id="37070454"/>
<comment type="caution">
    <text evidence="4">The sequence shown here is derived from an EMBL/GenBank/DDBJ whole genome shotgun (WGS) entry which is preliminary data.</text>
</comment>
<feature type="compositionally biased region" description="Low complexity" evidence="2">
    <location>
        <begin position="240"/>
        <end position="276"/>
    </location>
</feature>
<protein>
    <recommendedName>
        <fullName evidence="3">RING-type domain-containing protein</fullName>
    </recommendedName>
</protein>
<dbReference type="AlphaFoldDB" id="A0A317VQJ6"/>
<keyword evidence="1" id="KW-0863">Zinc-finger</keyword>
<proteinExistence type="predicted"/>
<dbReference type="InterPro" id="IPR013083">
    <property type="entry name" value="Znf_RING/FYVE/PHD"/>
</dbReference>
<feature type="compositionally biased region" description="Basic and acidic residues" evidence="2">
    <location>
        <begin position="442"/>
        <end position="456"/>
    </location>
</feature>
<dbReference type="Pfam" id="PF13920">
    <property type="entry name" value="zf-C3HC4_3"/>
    <property type="match status" value="1"/>
</dbReference>
<keyword evidence="5" id="KW-1185">Reference proteome</keyword>
<feature type="region of interest" description="Disordered" evidence="2">
    <location>
        <begin position="301"/>
        <end position="336"/>
    </location>
</feature>
<dbReference type="SUPFAM" id="SSF57850">
    <property type="entry name" value="RING/U-box"/>
    <property type="match status" value="1"/>
</dbReference>
<evidence type="ECO:0000313" key="4">
    <source>
        <dbReference type="EMBL" id="PWY75162.1"/>
    </source>
</evidence>
<feature type="domain" description="RING-type" evidence="3">
    <location>
        <begin position="466"/>
        <end position="515"/>
    </location>
</feature>
<sequence>MDRSPSLLEGDGFFDHGDLDRRLSRLGMREGEGDGRDNHGQEGPDTTNRVPTEWAPGVNLDQLWRLQRSGSNSPADTAMSEAPQPAYLIQGSAVVTPTTPAMLLNTMQGQGHSQEHSRVQGEGQRQGQEQNQGRPRSNSPPRTSQPPAQPVFYTNNGGLTLPRFSPNQYFGDRQAIDPHLNYIFSGGQGNPAQPPQTPLVPQRQRNFREPAPRSSHAQQAQRSRNTQPPLSARAEPPYPTTVAPTSAPAPTSDTQPSRSARAQTPYQTTAAATNAQVPLSNPRATQDHGAVANANAAALSQAFGPDGDGRSPSPPPPPVPRHRELARPQRPNSERDTALRYAEYLHRLRYNPHQAEVPHLAHTRAHTRGARAPPVQAGYTPHPATVRSSGPANAEHERRARDLGQILQETQRAHWQRVMNEAVAQIIMDDARPIPQPGDLRGTLDDRSNGRPEAKEPHELQANLECKICFSQIVDTVLLPCGHASMCQWCADVQYPGRRYDPSRPIEPAHCIICRADVKMKMRIYLN</sequence>
<dbReference type="VEuPathDB" id="FungiDB:BO70DRAFT_431136"/>
<evidence type="ECO:0000259" key="3">
    <source>
        <dbReference type="PROSITE" id="PS50089"/>
    </source>
</evidence>
<gene>
    <name evidence="4" type="ORF">BO70DRAFT_431136</name>
</gene>
<dbReference type="SMART" id="SM00184">
    <property type="entry name" value="RING"/>
    <property type="match status" value="1"/>
</dbReference>
<dbReference type="OrthoDB" id="1711136at2759"/>
<dbReference type="InterPro" id="IPR001841">
    <property type="entry name" value="Znf_RING"/>
</dbReference>
<name>A0A317VQJ6_9EURO</name>
<dbReference type="Gene3D" id="3.30.40.10">
    <property type="entry name" value="Zinc/RING finger domain, C3HC4 (zinc finger)"/>
    <property type="match status" value="1"/>
</dbReference>
<feature type="compositionally biased region" description="Polar residues" evidence="2">
    <location>
        <begin position="215"/>
        <end position="229"/>
    </location>
</feature>
<accession>A0A317VQJ6</accession>
<evidence type="ECO:0000313" key="5">
    <source>
        <dbReference type="Proteomes" id="UP000247233"/>
    </source>
</evidence>
<evidence type="ECO:0000256" key="1">
    <source>
        <dbReference type="PROSITE-ProRule" id="PRU00175"/>
    </source>
</evidence>
<keyword evidence="1" id="KW-0862">Zinc</keyword>